<dbReference type="Pfam" id="PF20181">
    <property type="entry name" value="DUF6544"/>
    <property type="match status" value="1"/>
</dbReference>
<evidence type="ECO:0000313" key="1">
    <source>
        <dbReference type="EMBL" id="SEH02670.1"/>
    </source>
</evidence>
<sequence length="257" mass="28648">MTVVVAPPYLTEQARQDWELLQRQTRQAAAFDPGQADLLPEPARRWILHAIAPGAALSRAVVLTMRGTIKLGKWRRFYANQALLPLEGYVWSASAWLGPAPVRGFDRYRAGAGEMRWRLFNTVPVMSGSGPDITRSAAGRLACEFVLAPAAALDPRVRWKALDEQHAVATVPIDGEDHDVTLAIAPDGRLERVTMSRWGIPDGTIYREHLFGIECADEGTFDGFTVPARVRGGWWPGTDRWPQGEFIRFALDDVLFR</sequence>
<protein>
    <submittedName>
        <fullName evidence="1">Uncharacterized protein</fullName>
    </submittedName>
</protein>
<name>A0A1H6EXR6_9ACTN</name>
<dbReference type="OrthoDB" id="3671061at2"/>
<keyword evidence="2" id="KW-1185">Reference proteome</keyword>
<reference evidence="1 2" key="1">
    <citation type="submission" date="2016-10" db="EMBL/GenBank/DDBJ databases">
        <authorList>
            <person name="de Groot N.N."/>
        </authorList>
    </citation>
    <scope>NUCLEOTIDE SEQUENCE [LARGE SCALE GENOMIC DNA]</scope>
    <source>
        <strain evidence="1 2">CGMCC 4.7037</strain>
    </source>
</reference>
<dbReference type="RefSeq" id="WP_103963704.1">
    <property type="nucleotide sequence ID" value="NZ_FNVT01000029.1"/>
</dbReference>
<organism evidence="1 2">
    <name type="scientific">Nonomuraea solani</name>
    <dbReference type="NCBI Taxonomy" id="1144553"/>
    <lineage>
        <taxon>Bacteria</taxon>
        <taxon>Bacillati</taxon>
        <taxon>Actinomycetota</taxon>
        <taxon>Actinomycetes</taxon>
        <taxon>Streptosporangiales</taxon>
        <taxon>Streptosporangiaceae</taxon>
        <taxon>Nonomuraea</taxon>
    </lineage>
</organism>
<evidence type="ECO:0000313" key="2">
    <source>
        <dbReference type="Proteomes" id="UP000236732"/>
    </source>
</evidence>
<dbReference type="EMBL" id="FNVT01000029">
    <property type="protein sequence ID" value="SEH02670.1"/>
    <property type="molecule type" value="Genomic_DNA"/>
</dbReference>
<accession>A0A1H6EXR6</accession>
<dbReference type="InterPro" id="IPR046674">
    <property type="entry name" value="DUF6544"/>
</dbReference>
<dbReference type="Proteomes" id="UP000236732">
    <property type="component" value="Unassembled WGS sequence"/>
</dbReference>
<gene>
    <name evidence="1" type="ORF">SAMN05444920_1292</name>
</gene>
<proteinExistence type="predicted"/>
<dbReference type="AlphaFoldDB" id="A0A1H6EXR6"/>